<dbReference type="GO" id="GO:0006950">
    <property type="term" value="P:response to stress"/>
    <property type="evidence" value="ECO:0007669"/>
    <property type="project" value="TreeGrafter"/>
</dbReference>
<sequence>MKIDFLKKEIWDLMRTIQVSKDTVTCPVAKDYCITPLQLRILMEIKLSEDLSLNRLAKVMDMNNGNVSTICKKLEQQGYLTRERRADDERFITLKLTPNGQAILQKMEQDIESKYCSLMEGVSEERLEKISAGIKELQLLIEEMNEQQRED</sequence>
<dbReference type="STRING" id="43064.SAMN04488086_11054"/>
<dbReference type="SMART" id="SM00347">
    <property type="entry name" value="HTH_MARR"/>
    <property type="match status" value="1"/>
</dbReference>
<dbReference type="InterPro" id="IPR036388">
    <property type="entry name" value="WH-like_DNA-bd_sf"/>
</dbReference>
<dbReference type="GO" id="GO:0003700">
    <property type="term" value="F:DNA-binding transcription factor activity"/>
    <property type="evidence" value="ECO:0007669"/>
    <property type="project" value="InterPro"/>
</dbReference>
<evidence type="ECO:0000313" key="3">
    <source>
        <dbReference type="Proteomes" id="UP000195985"/>
    </source>
</evidence>
<evidence type="ECO:0000259" key="1">
    <source>
        <dbReference type="PROSITE" id="PS50995"/>
    </source>
</evidence>
<feature type="domain" description="HTH marR-type" evidence="1">
    <location>
        <begin position="1"/>
        <end position="146"/>
    </location>
</feature>
<dbReference type="RefSeq" id="WP_086628598.1">
    <property type="nucleotide sequence ID" value="NZ_FONM01000010.1"/>
</dbReference>
<dbReference type="Pfam" id="PF01047">
    <property type="entry name" value="MarR"/>
    <property type="match status" value="1"/>
</dbReference>
<gene>
    <name evidence="2" type="ORF">TPAS_2585</name>
</gene>
<accession>A0A1W1IIQ2</accession>
<dbReference type="PANTHER" id="PTHR33164">
    <property type="entry name" value="TRANSCRIPTIONAL REGULATOR, MARR FAMILY"/>
    <property type="match status" value="1"/>
</dbReference>
<dbReference type="PRINTS" id="PR00598">
    <property type="entry name" value="HTHMARR"/>
</dbReference>
<name>A0A1W1IIQ2_9LACT</name>
<evidence type="ECO:0000313" key="2">
    <source>
        <dbReference type="EMBL" id="SLM52877.1"/>
    </source>
</evidence>
<dbReference type="SUPFAM" id="SSF46785">
    <property type="entry name" value="Winged helix' DNA-binding domain"/>
    <property type="match status" value="1"/>
</dbReference>
<proteinExistence type="predicted"/>
<dbReference type="PANTHER" id="PTHR33164:SF43">
    <property type="entry name" value="HTH-TYPE TRANSCRIPTIONAL REPRESSOR YETL"/>
    <property type="match status" value="1"/>
</dbReference>
<protein>
    <submittedName>
        <fullName evidence="2">Helix turn helix multiple antibiotic resistance protein</fullName>
    </submittedName>
</protein>
<organism evidence="2 3">
    <name type="scientific">Trichococcus pasteurii</name>
    <dbReference type="NCBI Taxonomy" id="43064"/>
    <lineage>
        <taxon>Bacteria</taxon>
        <taxon>Bacillati</taxon>
        <taxon>Bacillota</taxon>
        <taxon>Bacilli</taxon>
        <taxon>Lactobacillales</taxon>
        <taxon>Carnobacteriaceae</taxon>
        <taxon>Trichococcus</taxon>
    </lineage>
</organism>
<dbReference type="Gene3D" id="1.10.10.10">
    <property type="entry name" value="Winged helix-like DNA-binding domain superfamily/Winged helix DNA-binding domain"/>
    <property type="match status" value="1"/>
</dbReference>
<keyword evidence="3" id="KW-1185">Reference proteome</keyword>
<dbReference type="OrthoDB" id="288929at2"/>
<reference evidence="3" key="1">
    <citation type="submission" date="2016-04" db="EMBL/GenBank/DDBJ databases">
        <authorList>
            <person name="Strepis N."/>
        </authorList>
    </citation>
    <scope>NUCLEOTIDE SEQUENCE [LARGE SCALE GENOMIC DNA]</scope>
</reference>
<dbReference type="PROSITE" id="PS50995">
    <property type="entry name" value="HTH_MARR_2"/>
    <property type="match status" value="1"/>
</dbReference>
<dbReference type="EMBL" id="FWEY01000009">
    <property type="protein sequence ID" value="SLM52877.1"/>
    <property type="molecule type" value="Genomic_DNA"/>
</dbReference>
<dbReference type="InterPro" id="IPR036390">
    <property type="entry name" value="WH_DNA-bd_sf"/>
</dbReference>
<dbReference type="Proteomes" id="UP000195985">
    <property type="component" value="Unassembled WGS sequence"/>
</dbReference>
<dbReference type="AlphaFoldDB" id="A0A1W1IIQ2"/>
<dbReference type="InterPro" id="IPR039422">
    <property type="entry name" value="MarR/SlyA-like"/>
</dbReference>
<dbReference type="InterPro" id="IPR000835">
    <property type="entry name" value="HTH_MarR-typ"/>
</dbReference>